<feature type="region of interest" description="Disordered" evidence="1">
    <location>
        <begin position="65"/>
        <end position="170"/>
    </location>
</feature>
<protein>
    <submittedName>
        <fullName evidence="2">Uncharacterized protein</fullName>
    </submittedName>
</protein>
<reference evidence="2" key="1">
    <citation type="journal article" date="2022" name="bioRxiv">
        <title>Sequencing and chromosome-scale assembly of the giantPleurodeles waltlgenome.</title>
        <authorList>
            <person name="Brown T."/>
            <person name="Elewa A."/>
            <person name="Iarovenko S."/>
            <person name="Subramanian E."/>
            <person name="Araus A.J."/>
            <person name="Petzold A."/>
            <person name="Susuki M."/>
            <person name="Suzuki K.-i.T."/>
            <person name="Hayashi T."/>
            <person name="Toyoda A."/>
            <person name="Oliveira C."/>
            <person name="Osipova E."/>
            <person name="Leigh N.D."/>
            <person name="Simon A."/>
            <person name="Yun M.H."/>
        </authorList>
    </citation>
    <scope>NUCLEOTIDE SEQUENCE</scope>
    <source>
        <strain evidence="2">20211129_DDA</strain>
        <tissue evidence="2">Liver</tissue>
    </source>
</reference>
<feature type="region of interest" description="Disordered" evidence="1">
    <location>
        <begin position="22"/>
        <end position="41"/>
    </location>
</feature>
<evidence type="ECO:0000256" key="1">
    <source>
        <dbReference type="SAM" id="MobiDB-lite"/>
    </source>
</evidence>
<dbReference type="AlphaFoldDB" id="A0AAV7T569"/>
<feature type="compositionally biased region" description="Polar residues" evidence="1">
    <location>
        <begin position="141"/>
        <end position="153"/>
    </location>
</feature>
<dbReference type="Proteomes" id="UP001066276">
    <property type="component" value="Chromosome 4_1"/>
</dbReference>
<keyword evidence="3" id="KW-1185">Reference proteome</keyword>
<proteinExistence type="predicted"/>
<name>A0AAV7T569_PLEWA</name>
<dbReference type="EMBL" id="JANPWB010000007">
    <property type="protein sequence ID" value="KAJ1171618.1"/>
    <property type="molecule type" value="Genomic_DNA"/>
</dbReference>
<accession>A0AAV7T569</accession>
<feature type="compositionally biased region" description="Basic and acidic residues" evidence="1">
    <location>
        <begin position="120"/>
        <end position="135"/>
    </location>
</feature>
<comment type="caution">
    <text evidence="2">The sequence shown here is derived from an EMBL/GenBank/DDBJ whole genome shotgun (WGS) entry which is preliminary data.</text>
</comment>
<organism evidence="2 3">
    <name type="scientific">Pleurodeles waltl</name>
    <name type="common">Iberian ribbed newt</name>
    <dbReference type="NCBI Taxonomy" id="8319"/>
    <lineage>
        <taxon>Eukaryota</taxon>
        <taxon>Metazoa</taxon>
        <taxon>Chordata</taxon>
        <taxon>Craniata</taxon>
        <taxon>Vertebrata</taxon>
        <taxon>Euteleostomi</taxon>
        <taxon>Amphibia</taxon>
        <taxon>Batrachia</taxon>
        <taxon>Caudata</taxon>
        <taxon>Salamandroidea</taxon>
        <taxon>Salamandridae</taxon>
        <taxon>Pleurodelinae</taxon>
        <taxon>Pleurodeles</taxon>
    </lineage>
</organism>
<feature type="compositionally biased region" description="Low complexity" evidence="1">
    <location>
        <begin position="85"/>
        <end position="105"/>
    </location>
</feature>
<gene>
    <name evidence="2" type="ORF">NDU88_003478</name>
</gene>
<evidence type="ECO:0000313" key="2">
    <source>
        <dbReference type="EMBL" id="KAJ1171618.1"/>
    </source>
</evidence>
<evidence type="ECO:0000313" key="3">
    <source>
        <dbReference type="Proteomes" id="UP001066276"/>
    </source>
</evidence>
<sequence length="170" mass="17722">MVPVCPGAQLCAPSVPMLVVDTGPPLDQGPPVPPVSSTVWDSISKSRSSPVAPSFSLLPAHLRFGEWRAPPDPPRSGLQLPCTFSSRAASSPASPAPSELPARSPQAARLHTSPRLHRTGHADGSRSPRLPREPLDCAQSGPRSSSVPSQASPLCSCGMPQGYAPVLEDK</sequence>